<name>A0A168LVH7_MUCCL</name>
<dbReference type="VEuPathDB" id="FungiDB:MUCCIDRAFT_156311"/>
<evidence type="ECO:0000313" key="1">
    <source>
        <dbReference type="EMBL" id="OAD04007.1"/>
    </source>
</evidence>
<dbReference type="AlphaFoldDB" id="A0A168LVH7"/>
<dbReference type="EMBL" id="AMYB01000004">
    <property type="protein sequence ID" value="OAD04007.1"/>
    <property type="molecule type" value="Genomic_DNA"/>
</dbReference>
<reference evidence="1 2" key="1">
    <citation type="submission" date="2015-06" db="EMBL/GenBank/DDBJ databases">
        <title>Expansion of signal transduction pathways in fungi by whole-genome duplication.</title>
        <authorList>
            <consortium name="DOE Joint Genome Institute"/>
            <person name="Corrochano L.M."/>
            <person name="Kuo A."/>
            <person name="Marcet-Houben M."/>
            <person name="Polaino S."/>
            <person name="Salamov A."/>
            <person name="Villalobos J.M."/>
            <person name="Alvarez M.I."/>
            <person name="Avalos J."/>
            <person name="Benito E.P."/>
            <person name="Benoit I."/>
            <person name="Burger G."/>
            <person name="Camino L.P."/>
            <person name="Canovas D."/>
            <person name="Cerda-Olmedo E."/>
            <person name="Cheng J.-F."/>
            <person name="Dominguez A."/>
            <person name="Elias M."/>
            <person name="Eslava A.P."/>
            <person name="Glaser F."/>
            <person name="Grimwood J."/>
            <person name="Gutierrez G."/>
            <person name="Heitman J."/>
            <person name="Henrissat B."/>
            <person name="Iturriaga E.A."/>
            <person name="Lang B.F."/>
            <person name="Lavin J.L."/>
            <person name="Lee S."/>
            <person name="Li W."/>
            <person name="Lindquist E."/>
            <person name="Lopez-Garcia S."/>
            <person name="Luque E.M."/>
            <person name="Marcos A.T."/>
            <person name="Martin J."/>
            <person name="Mccluskey K."/>
            <person name="Medina H.R."/>
            <person name="Miralles-Duran A."/>
            <person name="Miyazaki A."/>
            <person name="Munoz-Torres E."/>
            <person name="Oguiza J.A."/>
            <person name="Ohm R."/>
            <person name="Olmedo M."/>
            <person name="Orejas M."/>
            <person name="Ortiz-Castellanos L."/>
            <person name="Pisabarro A.G."/>
            <person name="Rodriguez-Romero J."/>
            <person name="Ruiz-Herrera J."/>
            <person name="Ruiz-Vazquez R."/>
            <person name="Sanz C."/>
            <person name="Schackwitz W."/>
            <person name="Schmutz J."/>
            <person name="Shahriari M."/>
            <person name="Shelest E."/>
            <person name="Silva-Franco F."/>
            <person name="Soanes D."/>
            <person name="Syed K."/>
            <person name="Tagua V.G."/>
            <person name="Talbot N.J."/>
            <person name="Thon M."/>
            <person name="De Vries R.P."/>
            <person name="Wiebenga A."/>
            <person name="Yadav J.S."/>
            <person name="Braun E.L."/>
            <person name="Baker S."/>
            <person name="Garre V."/>
            <person name="Horwitz B."/>
            <person name="Torres-Martinez S."/>
            <person name="Idnurm A."/>
            <person name="Herrera-Estrella A."/>
            <person name="Gabaldon T."/>
            <person name="Grigoriev I.V."/>
        </authorList>
    </citation>
    <scope>NUCLEOTIDE SEQUENCE [LARGE SCALE GENOMIC DNA]</scope>
    <source>
        <strain evidence="1 2">CBS 277.49</strain>
    </source>
</reference>
<organism evidence="1 2">
    <name type="scientific">Mucor lusitanicus CBS 277.49</name>
    <dbReference type="NCBI Taxonomy" id="747725"/>
    <lineage>
        <taxon>Eukaryota</taxon>
        <taxon>Fungi</taxon>
        <taxon>Fungi incertae sedis</taxon>
        <taxon>Mucoromycota</taxon>
        <taxon>Mucoromycotina</taxon>
        <taxon>Mucoromycetes</taxon>
        <taxon>Mucorales</taxon>
        <taxon>Mucorineae</taxon>
        <taxon>Mucoraceae</taxon>
        <taxon>Mucor</taxon>
    </lineage>
</organism>
<dbReference type="Proteomes" id="UP000077051">
    <property type="component" value="Unassembled WGS sequence"/>
</dbReference>
<evidence type="ECO:0000313" key="2">
    <source>
        <dbReference type="Proteomes" id="UP000077051"/>
    </source>
</evidence>
<sequence length="74" mass="8294">MISRTNQRADPNPLTLQLFQLDTDPRNSTCANQYTHKLHSRGLSSHIVDTLDLETYQPTETPNTPYLLLGVAVA</sequence>
<accession>A0A168LVH7</accession>
<proteinExistence type="predicted"/>
<comment type="caution">
    <text evidence="1">The sequence shown here is derived from an EMBL/GenBank/DDBJ whole genome shotgun (WGS) entry which is preliminary data.</text>
</comment>
<gene>
    <name evidence="1" type="ORF">MUCCIDRAFT_156311</name>
</gene>
<keyword evidence="2" id="KW-1185">Reference proteome</keyword>
<protein>
    <submittedName>
        <fullName evidence="1">Uncharacterized protein</fullName>
    </submittedName>
</protein>